<dbReference type="RefSeq" id="WP_237346852.1">
    <property type="nucleotide sequence ID" value="NZ_JABWGX010000024.1"/>
</dbReference>
<proteinExistence type="predicted"/>
<dbReference type="InterPro" id="IPR005496">
    <property type="entry name" value="Integral_membrane_TerC"/>
</dbReference>
<feature type="transmembrane region" description="Helical" evidence="1">
    <location>
        <begin position="76"/>
        <end position="99"/>
    </location>
</feature>
<keyword evidence="1" id="KW-0812">Transmembrane</keyword>
<reference evidence="2 3" key="1">
    <citation type="submission" date="2023-07" db="EMBL/GenBank/DDBJ databases">
        <title>Genomic Encyclopedia of Type Strains, Phase IV (KMG-IV): sequencing the most valuable type-strain genomes for metagenomic binning, comparative biology and taxonomic classification.</title>
        <authorList>
            <person name="Goeker M."/>
        </authorList>
    </citation>
    <scope>NUCLEOTIDE SEQUENCE [LARGE SCALE GENOMIC DNA]</scope>
    <source>
        <strain evidence="2 3">DSM 3770</strain>
    </source>
</reference>
<keyword evidence="3" id="KW-1185">Reference proteome</keyword>
<protein>
    <submittedName>
        <fullName evidence="2">Tellurium resistance membrane protein TerC</fullName>
    </submittedName>
</protein>
<dbReference type="Pfam" id="PF03741">
    <property type="entry name" value="TerC"/>
    <property type="match status" value="1"/>
</dbReference>
<dbReference type="Proteomes" id="UP001241747">
    <property type="component" value="Unassembled WGS sequence"/>
</dbReference>
<feature type="transmembrane region" description="Helical" evidence="1">
    <location>
        <begin position="163"/>
        <end position="182"/>
    </location>
</feature>
<dbReference type="PANTHER" id="PTHR30060">
    <property type="entry name" value="INNER MEMBRANE PROTEIN"/>
    <property type="match status" value="1"/>
</dbReference>
<dbReference type="EMBL" id="JAUSVY010000002">
    <property type="protein sequence ID" value="MDQ0504327.1"/>
    <property type="molecule type" value="Genomic_DNA"/>
</dbReference>
<feature type="transmembrane region" description="Helical" evidence="1">
    <location>
        <begin position="12"/>
        <end position="37"/>
    </location>
</feature>
<gene>
    <name evidence="2" type="ORF">QOZ94_001101</name>
</gene>
<feature type="transmembrane region" description="Helical" evidence="1">
    <location>
        <begin position="49"/>
        <end position="70"/>
    </location>
</feature>
<organism evidence="2 3">
    <name type="scientific">Xanthobacter agilis</name>
    <dbReference type="NCBI Taxonomy" id="47492"/>
    <lineage>
        <taxon>Bacteria</taxon>
        <taxon>Pseudomonadati</taxon>
        <taxon>Pseudomonadota</taxon>
        <taxon>Alphaproteobacteria</taxon>
        <taxon>Hyphomicrobiales</taxon>
        <taxon>Xanthobacteraceae</taxon>
        <taxon>Xanthobacter</taxon>
    </lineage>
</organism>
<comment type="caution">
    <text evidence="2">The sequence shown here is derived from an EMBL/GenBank/DDBJ whole genome shotgun (WGS) entry which is preliminary data.</text>
</comment>
<accession>A0ABU0LB09</accession>
<evidence type="ECO:0000313" key="3">
    <source>
        <dbReference type="Proteomes" id="UP001241747"/>
    </source>
</evidence>
<dbReference type="PANTHER" id="PTHR30060:SF0">
    <property type="entry name" value="COILED-COIL PROTEIN (DUF2040)-RELATED"/>
    <property type="match status" value="1"/>
</dbReference>
<evidence type="ECO:0000313" key="2">
    <source>
        <dbReference type="EMBL" id="MDQ0504327.1"/>
    </source>
</evidence>
<feature type="transmembrane region" description="Helical" evidence="1">
    <location>
        <begin position="131"/>
        <end position="157"/>
    </location>
</feature>
<feature type="transmembrane region" description="Helical" evidence="1">
    <location>
        <begin position="220"/>
        <end position="238"/>
    </location>
</feature>
<keyword evidence="1" id="KW-1133">Transmembrane helix</keyword>
<feature type="transmembrane region" description="Helical" evidence="1">
    <location>
        <begin position="194"/>
        <end position="214"/>
    </location>
</feature>
<name>A0ABU0LB09_XANAG</name>
<sequence length="255" mass="27261">MLALITSPEAWAALVTLTVMEIVLGIDNVVFISLLVQRLPQRQALRARQIGLSLALVLRIALLFALSWLIGLQQSLFVGFGIDISWRDLILIAGGAFLVAKATMEMHAAVEGDAEEDGDGDERPSAVAGRAFTLIIGQVAVLDLVFSVDSILTAIGMAEHIEVMVAAVIVAVGIMFWASGPLSSFIAQHPTAKMLALAFLLMVGVMLVADGFDVHIPRGYVYAAMAFSVMVEMLNVAAAGRRQRRRRAPPGPGLD</sequence>
<evidence type="ECO:0000256" key="1">
    <source>
        <dbReference type="SAM" id="Phobius"/>
    </source>
</evidence>
<keyword evidence="1" id="KW-0472">Membrane</keyword>